<name>A0A6N6VEZ1_9HYPH</name>
<reference evidence="2 3" key="1">
    <citation type="submission" date="2019-09" db="EMBL/GenBank/DDBJ databases">
        <title>Parvibaculum sedimenti sp. nov., isolated from sediment.</title>
        <authorList>
            <person name="Wang Y."/>
        </authorList>
    </citation>
    <scope>NUCLEOTIDE SEQUENCE [LARGE SCALE GENOMIC DNA]</scope>
    <source>
        <strain evidence="2 3">HXT-9</strain>
    </source>
</reference>
<protein>
    <submittedName>
        <fullName evidence="2">Uncharacterized protein</fullName>
    </submittedName>
</protein>
<keyword evidence="1" id="KW-0812">Transmembrane</keyword>
<gene>
    <name evidence="2" type="ORF">F2P47_13190</name>
</gene>
<feature type="transmembrane region" description="Helical" evidence="1">
    <location>
        <begin position="33"/>
        <end position="55"/>
    </location>
</feature>
<proteinExistence type="predicted"/>
<sequence length="119" mass="12630">MAAFITISRGVDAEPLETQSIMKSDAVWNSQRAAVSGAILGAAYALWICNLANIITLPLIAVVFLAIVTSAACGAALLGGFARFLNYANLVDRRKALRLAPSVPPERERSTQAPIADIF</sequence>
<organism evidence="2 3">
    <name type="scientific">Parvibaculum sedimenti</name>
    <dbReference type="NCBI Taxonomy" id="2608632"/>
    <lineage>
        <taxon>Bacteria</taxon>
        <taxon>Pseudomonadati</taxon>
        <taxon>Pseudomonadota</taxon>
        <taxon>Alphaproteobacteria</taxon>
        <taxon>Hyphomicrobiales</taxon>
        <taxon>Parvibaculaceae</taxon>
        <taxon>Parvibaculum</taxon>
    </lineage>
</organism>
<feature type="transmembrane region" description="Helical" evidence="1">
    <location>
        <begin position="61"/>
        <end position="85"/>
    </location>
</feature>
<comment type="caution">
    <text evidence="2">The sequence shown here is derived from an EMBL/GenBank/DDBJ whole genome shotgun (WGS) entry which is preliminary data.</text>
</comment>
<dbReference type="EMBL" id="WESC01000012">
    <property type="protein sequence ID" value="KAB7739171.1"/>
    <property type="molecule type" value="Genomic_DNA"/>
</dbReference>
<dbReference type="Proteomes" id="UP000468901">
    <property type="component" value="Unassembled WGS sequence"/>
</dbReference>
<evidence type="ECO:0000313" key="3">
    <source>
        <dbReference type="Proteomes" id="UP000468901"/>
    </source>
</evidence>
<dbReference type="AlphaFoldDB" id="A0A6N6VEZ1"/>
<evidence type="ECO:0000256" key="1">
    <source>
        <dbReference type="SAM" id="Phobius"/>
    </source>
</evidence>
<keyword evidence="3" id="KW-1185">Reference proteome</keyword>
<keyword evidence="1" id="KW-0472">Membrane</keyword>
<keyword evidence="1" id="KW-1133">Transmembrane helix</keyword>
<accession>A0A6N6VEZ1</accession>
<evidence type="ECO:0000313" key="2">
    <source>
        <dbReference type="EMBL" id="KAB7739171.1"/>
    </source>
</evidence>
<dbReference type="RefSeq" id="WP_152216843.1">
    <property type="nucleotide sequence ID" value="NZ_WESC01000012.1"/>
</dbReference>